<accession>A0A3D9BH41</accession>
<sequence length="64" mass="7448">MKWKSTIFLLFTVIFCEAQISEKVKMLAKPLDTIQYAESSHIGIGGERSKLYDDFRKLAKKCYQ</sequence>
<proteinExistence type="predicted"/>
<keyword evidence="2" id="KW-1185">Reference proteome</keyword>
<dbReference type="RefSeq" id="WP_116096110.1">
    <property type="nucleotide sequence ID" value="NZ_QNVU01000002.1"/>
</dbReference>
<evidence type="ECO:0000313" key="1">
    <source>
        <dbReference type="EMBL" id="REC52844.1"/>
    </source>
</evidence>
<comment type="caution">
    <text evidence="1">The sequence shown here is derived from an EMBL/GenBank/DDBJ whole genome shotgun (WGS) entry which is preliminary data.</text>
</comment>
<evidence type="ECO:0000313" key="2">
    <source>
        <dbReference type="Proteomes" id="UP000256924"/>
    </source>
</evidence>
<reference evidence="1 2" key="1">
    <citation type="journal article" date="2004" name="Emerg. Infect. Dis.">
        <title>Amoebae-resisting bacteria isolated from human nasal swabs by amoebal coculture.</title>
        <authorList>
            <person name="Greub G."/>
            <person name="La Scola B."/>
            <person name="Raoult D."/>
        </authorList>
    </citation>
    <scope>NUCLEOTIDE SEQUENCE [LARGE SCALE GENOMIC DNA]</scope>
    <source>
        <strain evidence="1 2">CCUG 51329</strain>
    </source>
</reference>
<protein>
    <submittedName>
        <fullName evidence="1">Uncharacterized protein</fullName>
    </submittedName>
</protein>
<organism evidence="1 2">
    <name type="scientific">Candidatus Chryseobacterium massiliense</name>
    <dbReference type="NCBI Taxonomy" id="204089"/>
    <lineage>
        <taxon>Bacteria</taxon>
        <taxon>Pseudomonadati</taxon>
        <taxon>Bacteroidota</taxon>
        <taxon>Flavobacteriia</taxon>
        <taxon>Flavobacteriales</taxon>
        <taxon>Weeksellaceae</taxon>
        <taxon>Chryseobacterium group</taxon>
        <taxon>Chryseobacterium</taxon>
    </lineage>
</organism>
<name>A0A3D9BH41_9FLAO</name>
<dbReference type="Proteomes" id="UP000256924">
    <property type="component" value="Unassembled WGS sequence"/>
</dbReference>
<gene>
    <name evidence="1" type="ORF">DRF68_01415</name>
</gene>
<dbReference type="AlphaFoldDB" id="A0A3D9BH41"/>
<dbReference type="EMBL" id="QNVU01000002">
    <property type="protein sequence ID" value="REC52844.1"/>
    <property type="molecule type" value="Genomic_DNA"/>
</dbReference>